<reference evidence="1 2" key="1">
    <citation type="submission" date="2024-05" db="EMBL/GenBank/DDBJ databases">
        <title>Culex pipiens pipiens assembly and annotation.</title>
        <authorList>
            <person name="Alout H."/>
            <person name="Durand T."/>
        </authorList>
    </citation>
    <scope>NUCLEOTIDE SEQUENCE [LARGE SCALE GENOMIC DNA]</scope>
    <source>
        <strain evidence="1">HA-2024</strain>
        <tissue evidence="1">Whole body</tissue>
    </source>
</reference>
<name>A0ABD1DLV8_CULPP</name>
<keyword evidence="2" id="KW-1185">Reference proteome</keyword>
<dbReference type="AlphaFoldDB" id="A0ABD1DLV8"/>
<dbReference type="EMBL" id="JBEHCU010005193">
    <property type="protein sequence ID" value="KAL1400598.1"/>
    <property type="molecule type" value="Genomic_DNA"/>
</dbReference>
<gene>
    <name evidence="1" type="ORF">pipiens_007295</name>
</gene>
<organism evidence="1 2">
    <name type="scientific">Culex pipiens pipiens</name>
    <name type="common">Northern house mosquito</name>
    <dbReference type="NCBI Taxonomy" id="38569"/>
    <lineage>
        <taxon>Eukaryota</taxon>
        <taxon>Metazoa</taxon>
        <taxon>Ecdysozoa</taxon>
        <taxon>Arthropoda</taxon>
        <taxon>Hexapoda</taxon>
        <taxon>Insecta</taxon>
        <taxon>Pterygota</taxon>
        <taxon>Neoptera</taxon>
        <taxon>Endopterygota</taxon>
        <taxon>Diptera</taxon>
        <taxon>Nematocera</taxon>
        <taxon>Culicoidea</taxon>
        <taxon>Culicidae</taxon>
        <taxon>Culicinae</taxon>
        <taxon>Culicini</taxon>
        <taxon>Culex</taxon>
        <taxon>Culex</taxon>
    </lineage>
</organism>
<sequence length="156" mass="17204">MDRRPSVGHNIAIPHAALCQHRHSLQLNGDGSFYGKAGIKRLSTVVAACCRHWLYLIALCFHTITLWLCAFENRPVENPDSCSLFAMAAEWGVGTRRFSESDDDMATSIFTTPRGSVGGVSLSTLSSRASMQHDHVPHCSSKVGVVITSYRQSQRR</sequence>
<protein>
    <submittedName>
        <fullName evidence="1">Uncharacterized protein</fullName>
    </submittedName>
</protein>
<evidence type="ECO:0000313" key="1">
    <source>
        <dbReference type="EMBL" id="KAL1400598.1"/>
    </source>
</evidence>
<comment type="caution">
    <text evidence="1">The sequence shown here is derived from an EMBL/GenBank/DDBJ whole genome shotgun (WGS) entry which is preliminary data.</text>
</comment>
<proteinExistence type="predicted"/>
<accession>A0ABD1DLV8</accession>
<evidence type="ECO:0000313" key="2">
    <source>
        <dbReference type="Proteomes" id="UP001562425"/>
    </source>
</evidence>
<dbReference type="Proteomes" id="UP001562425">
    <property type="component" value="Unassembled WGS sequence"/>
</dbReference>